<keyword evidence="2" id="KW-0255">Endonuclease</keyword>
<name>A0A1I2FJZ3_9BACT</name>
<dbReference type="InterPro" id="IPR008538">
    <property type="entry name" value="Uma2"/>
</dbReference>
<evidence type="ECO:0000313" key="3">
    <source>
        <dbReference type="Proteomes" id="UP000199513"/>
    </source>
</evidence>
<organism evidence="2 3">
    <name type="scientific">Thermoflexibacter ruber</name>
    <dbReference type="NCBI Taxonomy" id="1003"/>
    <lineage>
        <taxon>Bacteria</taxon>
        <taxon>Pseudomonadati</taxon>
        <taxon>Bacteroidota</taxon>
        <taxon>Cytophagia</taxon>
        <taxon>Cytophagales</taxon>
        <taxon>Thermoflexibacteraceae</taxon>
        <taxon>Thermoflexibacter</taxon>
    </lineage>
</organism>
<dbReference type="Gene3D" id="3.90.1570.10">
    <property type="entry name" value="tt1808, chain A"/>
    <property type="match status" value="1"/>
</dbReference>
<dbReference type="EMBL" id="FONY01000014">
    <property type="protein sequence ID" value="SFF05159.1"/>
    <property type="molecule type" value="Genomic_DNA"/>
</dbReference>
<dbReference type="STRING" id="1003.SAMN04488541_101423"/>
<dbReference type="SUPFAM" id="SSF52980">
    <property type="entry name" value="Restriction endonuclease-like"/>
    <property type="match status" value="1"/>
</dbReference>
<sequence length="195" mass="22773">MAEVQEKSKMFAFFQPKIQKVRKVSLEKFLQMEFKPNGFKYEWNNGKIEKRKKMKAEERFIIDNILTKFNLTSSYAQGNRIMPEADILLASVSTYRRPDAVYLTKAQIRERKAFSEAPAFVIELLSESNSSLEMDRKLEEYFHGGIKVVWFISPEVKKVYVYTSPKNVQICTDDDLCTAPNVIEDFGIRVNEIFE</sequence>
<dbReference type="InterPro" id="IPR011335">
    <property type="entry name" value="Restrct_endonuc-II-like"/>
</dbReference>
<keyword evidence="2" id="KW-0378">Hydrolase</keyword>
<dbReference type="Proteomes" id="UP000199513">
    <property type="component" value="Unassembled WGS sequence"/>
</dbReference>
<keyword evidence="2" id="KW-0540">Nuclease</keyword>
<evidence type="ECO:0000313" key="2">
    <source>
        <dbReference type="EMBL" id="SFF05159.1"/>
    </source>
</evidence>
<dbReference type="PANTHER" id="PTHR34107:SF4">
    <property type="entry name" value="SLL1222 PROTEIN"/>
    <property type="match status" value="1"/>
</dbReference>
<dbReference type="InterPro" id="IPR012296">
    <property type="entry name" value="Nuclease_put_TT1808"/>
</dbReference>
<reference evidence="2 3" key="1">
    <citation type="submission" date="2016-10" db="EMBL/GenBank/DDBJ databases">
        <authorList>
            <person name="de Groot N.N."/>
        </authorList>
    </citation>
    <scope>NUCLEOTIDE SEQUENCE [LARGE SCALE GENOMIC DNA]</scope>
    <source>
        <strain>GEY</strain>
        <strain evidence="3">DSM 9560</strain>
    </source>
</reference>
<dbReference type="PANTHER" id="PTHR34107">
    <property type="entry name" value="SLL0198 PROTEIN-RELATED"/>
    <property type="match status" value="1"/>
</dbReference>
<evidence type="ECO:0000259" key="1">
    <source>
        <dbReference type="Pfam" id="PF05685"/>
    </source>
</evidence>
<dbReference type="GO" id="GO:0004519">
    <property type="term" value="F:endonuclease activity"/>
    <property type="evidence" value="ECO:0007669"/>
    <property type="project" value="UniProtKB-KW"/>
</dbReference>
<dbReference type="AlphaFoldDB" id="A0A1I2FJZ3"/>
<accession>A0A1I2FJZ3</accession>
<feature type="domain" description="Putative restriction endonuclease" evidence="1">
    <location>
        <begin position="26"/>
        <end position="190"/>
    </location>
</feature>
<dbReference type="CDD" id="cd06260">
    <property type="entry name" value="DUF820-like"/>
    <property type="match status" value="1"/>
</dbReference>
<proteinExistence type="predicted"/>
<dbReference type="Pfam" id="PF05685">
    <property type="entry name" value="Uma2"/>
    <property type="match status" value="1"/>
</dbReference>
<dbReference type="RefSeq" id="WP_091544249.1">
    <property type="nucleotide sequence ID" value="NZ_FONY01000014.1"/>
</dbReference>
<dbReference type="OrthoDB" id="947485at2"/>
<protein>
    <submittedName>
        <fullName evidence="2">Endonuclease, Uma2 family (Restriction endonuclease fold)</fullName>
    </submittedName>
</protein>
<gene>
    <name evidence="2" type="ORF">SAMN04488541_101423</name>
</gene>
<keyword evidence="3" id="KW-1185">Reference proteome</keyword>